<dbReference type="EMBL" id="KN831789">
    <property type="protein sequence ID" value="KIM38636.1"/>
    <property type="molecule type" value="Genomic_DNA"/>
</dbReference>
<reference evidence="1 2" key="1">
    <citation type="submission" date="2014-04" db="EMBL/GenBank/DDBJ databases">
        <authorList>
            <consortium name="DOE Joint Genome Institute"/>
            <person name="Kuo A."/>
            <person name="Gay G."/>
            <person name="Dore J."/>
            <person name="Kohler A."/>
            <person name="Nagy L.G."/>
            <person name="Floudas D."/>
            <person name="Copeland A."/>
            <person name="Barry K.W."/>
            <person name="Cichocki N."/>
            <person name="Veneault-Fourrey C."/>
            <person name="LaButti K."/>
            <person name="Lindquist E.A."/>
            <person name="Lipzen A."/>
            <person name="Lundell T."/>
            <person name="Morin E."/>
            <person name="Murat C."/>
            <person name="Sun H."/>
            <person name="Tunlid A."/>
            <person name="Henrissat B."/>
            <person name="Grigoriev I.V."/>
            <person name="Hibbett D.S."/>
            <person name="Martin F."/>
            <person name="Nordberg H.P."/>
            <person name="Cantor M.N."/>
            <person name="Hua S.X."/>
        </authorList>
    </citation>
    <scope>NUCLEOTIDE SEQUENCE [LARGE SCALE GENOMIC DNA]</scope>
    <source>
        <strain evidence="2">h7</strain>
    </source>
</reference>
<keyword evidence="2" id="KW-1185">Reference proteome</keyword>
<gene>
    <name evidence="1" type="ORF">M413DRAFT_447620</name>
</gene>
<dbReference type="AlphaFoldDB" id="A0A0C3C4Y4"/>
<dbReference type="HOGENOM" id="CLU_2996706_0_0_1"/>
<evidence type="ECO:0000313" key="1">
    <source>
        <dbReference type="EMBL" id="KIM38636.1"/>
    </source>
</evidence>
<reference evidence="2" key="2">
    <citation type="submission" date="2015-01" db="EMBL/GenBank/DDBJ databases">
        <title>Evolutionary Origins and Diversification of the Mycorrhizal Mutualists.</title>
        <authorList>
            <consortium name="DOE Joint Genome Institute"/>
            <consortium name="Mycorrhizal Genomics Consortium"/>
            <person name="Kohler A."/>
            <person name="Kuo A."/>
            <person name="Nagy L.G."/>
            <person name="Floudas D."/>
            <person name="Copeland A."/>
            <person name="Barry K.W."/>
            <person name="Cichocki N."/>
            <person name="Veneault-Fourrey C."/>
            <person name="LaButti K."/>
            <person name="Lindquist E.A."/>
            <person name="Lipzen A."/>
            <person name="Lundell T."/>
            <person name="Morin E."/>
            <person name="Murat C."/>
            <person name="Riley R."/>
            <person name="Ohm R."/>
            <person name="Sun H."/>
            <person name="Tunlid A."/>
            <person name="Henrissat B."/>
            <person name="Grigoriev I.V."/>
            <person name="Hibbett D.S."/>
            <person name="Martin F."/>
        </authorList>
    </citation>
    <scope>NUCLEOTIDE SEQUENCE [LARGE SCALE GENOMIC DNA]</scope>
    <source>
        <strain evidence="2">h7</strain>
    </source>
</reference>
<sequence>MIGVSPVCASPHWSTQPEFISRYCVSMPRRGSEIDRTVWYKAFRLPHTIHDLRVAGI</sequence>
<accession>A0A0C3C4Y4</accession>
<protein>
    <submittedName>
        <fullName evidence="1">Uncharacterized protein</fullName>
    </submittedName>
</protein>
<proteinExistence type="predicted"/>
<organism evidence="1 2">
    <name type="scientific">Hebeloma cylindrosporum</name>
    <dbReference type="NCBI Taxonomy" id="76867"/>
    <lineage>
        <taxon>Eukaryota</taxon>
        <taxon>Fungi</taxon>
        <taxon>Dikarya</taxon>
        <taxon>Basidiomycota</taxon>
        <taxon>Agaricomycotina</taxon>
        <taxon>Agaricomycetes</taxon>
        <taxon>Agaricomycetidae</taxon>
        <taxon>Agaricales</taxon>
        <taxon>Agaricineae</taxon>
        <taxon>Hymenogastraceae</taxon>
        <taxon>Hebeloma</taxon>
    </lineage>
</organism>
<dbReference type="Proteomes" id="UP000053424">
    <property type="component" value="Unassembled WGS sequence"/>
</dbReference>
<evidence type="ECO:0000313" key="2">
    <source>
        <dbReference type="Proteomes" id="UP000053424"/>
    </source>
</evidence>
<name>A0A0C3C4Y4_HEBCY</name>